<evidence type="ECO:0000313" key="13">
    <source>
        <dbReference type="Proteomes" id="UP000078396"/>
    </source>
</evidence>
<feature type="binding site" evidence="10">
    <location>
        <position position="100"/>
    </location>
    <ligand>
        <name>L-glutamine</name>
        <dbReference type="ChEBI" id="CHEBI:58359"/>
    </ligand>
</feature>
<comment type="pathway">
    <text evidence="1">Amino-acid biosynthesis; L-asparagine biosynthesis; L-asparagine from L-aspartate (L-Gln route): step 1/1.</text>
</comment>
<keyword evidence="7 9" id="KW-0315">Glutamine amidotransferase</keyword>
<reference evidence="12 13" key="1">
    <citation type="submission" date="2016-04" db="EMBL/GenBank/DDBJ databases">
        <title>Draft Genome Sequences of Staphylococcus capitis Strain H36, S. capitis Strain H65, S. cohnii Strain H62, S. hominis Strain H69, Mycobacterium iranicum Strain H39, Plantibacter sp. Strain H53, Pseudomonas oryzihabitans Strain H72, and Microbacterium sp. Strain H83, isolated from residential settings.</title>
        <authorList>
            <person name="Lymperopoulou D."/>
            <person name="Adams R.I."/>
            <person name="Lindow S."/>
            <person name="Coil D.A."/>
            <person name="Jospin G."/>
            <person name="Eisen J.A."/>
        </authorList>
    </citation>
    <scope>NUCLEOTIDE SEQUENCE [LARGE SCALE GENOMIC DNA]</scope>
    <source>
        <strain evidence="12 13">H39</strain>
    </source>
</reference>
<evidence type="ECO:0000256" key="2">
    <source>
        <dbReference type="ARBA" id="ARBA00005752"/>
    </source>
</evidence>
<dbReference type="STRING" id="912594.AWC12_21915"/>
<dbReference type="PANTHER" id="PTHR43284">
    <property type="entry name" value="ASPARAGINE SYNTHETASE (GLUTAMINE-HYDROLYZING)"/>
    <property type="match status" value="1"/>
</dbReference>
<proteinExistence type="inferred from homology"/>
<dbReference type="SUPFAM" id="SSF52402">
    <property type="entry name" value="Adenine nucleotide alpha hydrolases-like"/>
    <property type="match status" value="1"/>
</dbReference>
<feature type="binding site" evidence="10">
    <location>
        <position position="266"/>
    </location>
    <ligand>
        <name>ATP</name>
        <dbReference type="ChEBI" id="CHEBI:30616"/>
    </ligand>
</feature>
<dbReference type="EC" id="6.3.5.4" evidence="3"/>
<dbReference type="SUPFAM" id="SSF56235">
    <property type="entry name" value="N-terminal nucleophile aminohydrolases (Ntn hydrolases)"/>
    <property type="match status" value="1"/>
</dbReference>
<dbReference type="InterPro" id="IPR051786">
    <property type="entry name" value="ASN_synthetase/amidase"/>
</dbReference>
<dbReference type="GO" id="GO:0005829">
    <property type="term" value="C:cytosol"/>
    <property type="evidence" value="ECO:0007669"/>
    <property type="project" value="TreeGrafter"/>
</dbReference>
<dbReference type="InterPro" id="IPR001962">
    <property type="entry name" value="Asn_synthase"/>
</dbReference>
<dbReference type="Pfam" id="PF13537">
    <property type="entry name" value="GATase_7"/>
    <property type="match status" value="1"/>
</dbReference>
<keyword evidence="5 10" id="KW-0067">ATP-binding</keyword>
<evidence type="ECO:0000313" key="12">
    <source>
        <dbReference type="EMBL" id="OAN39641.1"/>
    </source>
</evidence>
<evidence type="ECO:0000256" key="9">
    <source>
        <dbReference type="PIRSR" id="PIRSR001589-1"/>
    </source>
</evidence>
<dbReference type="EMBL" id="LWCS01000016">
    <property type="protein sequence ID" value="OAN39641.1"/>
    <property type="molecule type" value="Genomic_DNA"/>
</dbReference>
<evidence type="ECO:0000256" key="1">
    <source>
        <dbReference type="ARBA" id="ARBA00005187"/>
    </source>
</evidence>
<comment type="caution">
    <text evidence="12">The sequence shown here is derived from an EMBL/GenBank/DDBJ whole genome shotgun (WGS) entry which is preliminary data.</text>
</comment>
<keyword evidence="9" id="KW-0028">Amino-acid biosynthesis</keyword>
<gene>
    <name evidence="12" type="ORF">A4X20_16685</name>
</gene>
<dbReference type="NCBIfam" id="TIGR01536">
    <property type="entry name" value="asn_synth_AEB"/>
    <property type="match status" value="1"/>
</dbReference>
<dbReference type="AlphaFoldDB" id="A0A178LY08"/>
<feature type="domain" description="Glutamine amidotransferase type-2" evidence="11">
    <location>
        <begin position="2"/>
        <end position="214"/>
    </location>
</feature>
<dbReference type="RefSeq" id="WP_064281024.1">
    <property type="nucleotide sequence ID" value="NZ_LWCS01000016.1"/>
</dbReference>
<dbReference type="OrthoDB" id="9763290at2"/>
<dbReference type="Gene3D" id="3.60.20.10">
    <property type="entry name" value="Glutamine Phosphoribosylpyrophosphate, subunit 1, domain 1"/>
    <property type="match status" value="1"/>
</dbReference>
<dbReference type="GO" id="GO:0005524">
    <property type="term" value="F:ATP binding"/>
    <property type="evidence" value="ECO:0007669"/>
    <property type="project" value="UniProtKB-KW"/>
</dbReference>
<dbReference type="Gene3D" id="3.40.50.620">
    <property type="entry name" value="HUPs"/>
    <property type="match status" value="1"/>
</dbReference>
<name>A0A178LY08_MYCIR</name>
<evidence type="ECO:0000256" key="3">
    <source>
        <dbReference type="ARBA" id="ARBA00012737"/>
    </source>
</evidence>
<dbReference type="InterPro" id="IPR017932">
    <property type="entry name" value="GATase_2_dom"/>
</dbReference>
<feature type="active site" description="For GATase activity" evidence="9">
    <location>
        <position position="2"/>
    </location>
</feature>
<keyword evidence="6 9" id="KW-0061">Asparagine biosynthesis</keyword>
<dbReference type="InterPro" id="IPR029055">
    <property type="entry name" value="Ntn_hydrolases_N"/>
</dbReference>
<dbReference type="CDD" id="cd00712">
    <property type="entry name" value="AsnB"/>
    <property type="match status" value="1"/>
</dbReference>
<evidence type="ECO:0000259" key="11">
    <source>
        <dbReference type="PROSITE" id="PS51278"/>
    </source>
</evidence>
<dbReference type="Pfam" id="PF00733">
    <property type="entry name" value="Asn_synthase"/>
    <property type="match status" value="1"/>
</dbReference>
<dbReference type="InterPro" id="IPR014729">
    <property type="entry name" value="Rossmann-like_a/b/a_fold"/>
</dbReference>
<dbReference type="GO" id="GO:0004066">
    <property type="term" value="F:asparagine synthase (glutamine-hydrolyzing) activity"/>
    <property type="evidence" value="ECO:0007669"/>
    <property type="project" value="UniProtKB-EC"/>
</dbReference>
<dbReference type="GO" id="GO:0006529">
    <property type="term" value="P:asparagine biosynthetic process"/>
    <property type="evidence" value="ECO:0007669"/>
    <property type="project" value="UniProtKB-KW"/>
</dbReference>
<evidence type="ECO:0000256" key="10">
    <source>
        <dbReference type="PIRSR" id="PIRSR001589-2"/>
    </source>
</evidence>
<dbReference type="eggNOG" id="COG0367">
    <property type="taxonomic scope" value="Bacteria"/>
</dbReference>
<dbReference type="InterPro" id="IPR033738">
    <property type="entry name" value="AsnB_N"/>
</dbReference>
<dbReference type="InterPro" id="IPR006426">
    <property type="entry name" value="Asn_synth_AEB"/>
</dbReference>
<evidence type="ECO:0000256" key="7">
    <source>
        <dbReference type="ARBA" id="ARBA00022962"/>
    </source>
</evidence>
<dbReference type="CDD" id="cd01991">
    <property type="entry name" value="Asn_synthase_B_C"/>
    <property type="match status" value="1"/>
</dbReference>
<accession>A0A178LY08</accession>
<dbReference type="PIRSF" id="PIRSF001589">
    <property type="entry name" value="Asn_synthetase_glu-h"/>
    <property type="match status" value="1"/>
</dbReference>
<dbReference type="Proteomes" id="UP000078396">
    <property type="component" value="Unassembled WGS sequence"/>
</dbReference>
<feature type="binding site" evidence="10">
    <location>
        <position position="293"/>
    </location>
    <ligand>
        <name>ATP</name>
        <dbReference type="ChEBI" id="CHEBI:30616"/>
    </ligand>
</feature>
<feature type="binding site" evidence="10">
    <location>
        <begin position="369"/>
        <end position="370"/>
    </location>
    <ligand>
        <name>ATP</name>
        <dbReference type="ChEBI" id="CHEBI:30616"/>
    </ligand>
</feature>
<comment type="similarity">
    <text evidence="2">Belongs to the asparagine synthetase family.</text>
</comment>
<dbReference type="PROSITE" id="PS51278">
    <property type="entry name" value="GATASE_TYPE_2"/>
    <property type="match status" value="1"/>
</dbReference>
<organism evidence="12 13">
    <name type="scientific">Mycolicibacterium iranicum</name>
    <name type="common">Mycobacterium iranicum</name>
    <dbReference type="NCBI Taxonomy" id="912594"/>
    <lineage>
        <taxon>Bacteria</taxon>
        <taxon>Bacillati</taxon>
        <taxon>Actinomycetota</taxon>
        <taxon>Actinomycetes</taxon>
        <taxon>Mycobacteriales</taxon>
        <taxon>Mycobacteriaceae</taxon>
        <taxon>Mycolicibacterium</taxon>
    </lineage>
</organism>
<evidence type="ECO:0000256" key="6">
    <source>
        <dbReference type="ARBA" id="ARBA00022888"/>
    </source>
</evidence>
<comment type="catalytic activity">
    <reaction evidence="8">
        <text>L-aspartate + L-glutamine + ATP + H2O = L-asparagine + L-glutamate + AMP + diphosphate + H(+)</text>
        <dbReference type="Rhea" id="RHEA:12228"/>
        <dbReference type="ChEBI" id="CHEBI:15377"/>
        <dbReference type="ChEBI" id="CHEBI:15378"/>
        <dbReference type="ChEBI" id="CHEBI:29985"/>
        <dbReference type="ChEBI" id="CHEBI:29991"/>
        <dbReference type="ChEBI" id="CHEBI:30616"/>
        <dbReference type="ChEBI" id="CHEBI:33019"/>
        <dbReference type="ChEBI" id="CHEBI:58048"/>
        <dbReference type="ChEBI" id="CHEBI:58359"/>
        <dbReference type="ChEBI" id="CHEBI:456215"/>
        <dbReference type="EC" id="6.3.5.4"/>
    </reaction>
</comment>
<dbReference type="PANTHER" id="PTHR43284:SF1">
    <property type="entry name" value="ASPARAGINE SYNTHETASE"/>
    <property type="match status" value="1"/>
</dbReference>
<evidence type="ECO:0000256" key="8">
    <source>
        <dbReference type="ARBA" id="ARBA00048741"/>
    </source>
</evidence>
<dbReference type="InterPro" id="IPR017535">
    <property type="entry name" value="Asparagine_synth"/>
</dbReference>
<keyword evidence="4 10" id="KW-0547">Nucleotide-binding</keyword>
<evidence type="ECO:0000256" key="4">
    <source>
        <dbReference type="ARBA" id="ARBA00022741"/>
    </source>
</evidence>
<protein>
    <recommendedName>
        <fullName evidence="3">asparagine synthase (glutamine-hydrolyzing)</fullName>
        <ecNumber evidence="3">6.3.5.4</ecNumber>
    </recommendedName>
</protein>
<evidence type="ECO:0000256" key="5">
    <source>
        <dbReference type="ARBA" id="ARBA00022840"/>
    </source>
</evidence>
<dbReference type="NCBIfam" id="TIGR03104">
    <property type="entry name" value="trio_amidotrans"/>
    <property type="match status" value="1"/>
</dbReference>
<sequence>MCGATGEVRLDGTTPDVRAVTAMAEVMVPRGPDAAGVWSQGRVALGHRRLKIIDLSEAGAQPMVDAELGLSVAWNGCIYNYEQLRDELSGHGYRFFSHSDTEVLLKGYHHWGDRFVDHLKGMFAFAIVEHESGRVLLGRDRLGIKPLYLTQTPDRIRFGSSLPALLAGGDVDTRIDPIALHHYMTFHSVVPSPRTILRGVSKLPPASLMAIEPDGKVTTTTYWEPDFTRRSDRADWSEKDWEDAVLESLRTAVKRRLVADVPVGCLLSGGVDSSLIVGLLAEAGQHGLATFSIGFESVGGVKGDEFKYSDIIAERFGTDHHQIRIGTERMLPALDGAIGAMSEPMVSHDCVAFYLLSQEVAKHVKVVQSGQGADEVFAGYHWYPPMGEPAAASVEGSVASYRRAFFDRDQAAYADLVARGYVTDGDPSELFVTEHFARAGAETGVDRALRLDTTVMLVDDPVKRVDNMTMAWGLEGRVPFLDHELVELAATCPPEFKTAHEGKGVLKQAARQVIPSEVIDRPKGYFPVPALTHLEGPYLDLVRDALYAPVAKERGLFRPDAVERLLADPNGKLTPLRGNELWQIALLELWLQRHGINGPAA</sequence>